<evidence type="ECO:0000313" key="2">
    <source>
        <dbReference type="Proteomes" id="UP000789405"/>
    </source>
</evidence>
<protein>
    <submittedName>
        <fullName evidence="1">13435_t:CDS:1</fullName>
    </submittedName>
</protein>
<name>A0A9N9C379_9GLOM</name>
<accession>A0A9N9C379</accession>
<keyword evidence="2" id="KW-1185">Reference proteome</keyword>
<dbReference type="AlphaFoldDB" id="A0A9N9C379"/>
<dbReference type="EMBL" id="CAJVPY010003248">
    <property type="protein sequence ID" value="CAG8586171.1"/>
    <property type="molecule type" value="Genomic_DNA"/>
</dbReference>
<comment type="caution">
    <text evidence="1">The sequence shown here is derived from an EMBL/GenBank/DDBJ whole genome shotgun (WGS) entry which is preliminary data.</text>
</comment>
<sequence length="39" mass="4132">MVILVKLVKPSDTGKTGNMVMLTQSSPTITLLTSLSQVV</sequence>
<evidence type="ECO:0000313" key="1">
    <source>
        <dbReference type="EMBL" id="CAG8586171.1"/>
    </source>
</evidence>
<gene>
    <name evidence="1" type="ORF">DERYTH_LOCUS6936</name>
</gene>
<proteinExistence type="predicted"/>
<organism evidence="1 2">
    <name type="scientific">Dentiscutata erythropus</name>
    <dbReference type="NCBI Taxonomy" id="1348616"/>
    <lineage>
        <taxon>Eukaryota</taxon>
        <taxon>Fungi</taxon>
        <taxon>Fungi incertae sedis</taxon>
        <taxon>Mucoromycota</taxon>
        <taxon>Glomeromycotina</taxon>
        <taxon>Glomeromycetes</taxon>
        <taxon>Diversisporales</taxon>
        <taxon>Gigasporaceae</taxon>
        <taxon>Dentiscutata</taxon>
    </lineage>
</organism>
<dbReference type="Proteomes" id="UP000789405">
    <property type="component" value="Unassembled WGS sequence"/>
</dbReference>
<reference evidence="1" key="1">
    <citation type="submission" date="2021-06" db="EMBL/GenBank/DDBJ databases">
        <authorList>
            <person name="Kallberg Y."/>
            <person name="Tangrot J."/>
            <person name="Rosling A."/>
        </authorList>
    </citation>
    <scope>NUCLEOTIDE SEQUENCE</scope>
    <source>
        <strain evidence="1">MA453B</strain>
    </source>
</reference>